<evidence type="ECO:0000256" key="3">
    <source>
        <dbReference type="ARBA" id="ARBA00022705"/>
    </source>
</evidence>
<proteinExistence type="inferred from homology"/>
<evidence type="ECO:0000256" key="2">
    <source>
        <dbReference type="ARBA" id="ARBA00010840"/>
    </source>
</evidence>
<dbReference type="RefSeq" id="XP_069199708.1">
    <property type="nucleotide sequence ID" value="XM_069346833.1"/>
</dbReference>
<reference evidence="8 9" key="1">
    <citation type="submission" date="2024-07" db="EMBL/GenBank/DDBJ databases">
        <title>Draft sequence of the Neodothiora populina.</title>
        <authorList>
            <person name="Drown D.D."/>
            <person name="Schuette U.S."/>
            <person name="Buechlein A.B."/>
            <person name="Rusch D.R."/>
            <person name="Winton L.W."/>
            <person name="Adams G.A."/>
        </authorList>
    </citation>
    <scope>NUCLEOTIDE SEQUENCE [LARGE SCALE GENOMIC DNA]</scope>
    <source>
        <strain evidence="8 9">CPC 39397</strain>
    </source>
</reference>
<keyword evidence="3" id="KW-0235">DNA replication</keyword>
<comment type="similarity">
    <text evidence="2">Belongs to the ORC6 family.</text>
</comment>
<accession>A0ABR3PB92</accession>
<name>A0ABR3PB92_9PEZI</name>
<feature type="compositionally biased region" description="Basic and acidic residues" evidence="6">
    <location>
        <begin position="423"/>
        <end position="433"/>
    </location>
</feature>
<dbReference type="Pfam" id="PF05460">
    <property type="entry name" value="ORC6"/>
    <property type="match status" value="1"/>
</dbReference>
<keyword evidence="9" id="KW-1185">Reference proteome</keyword>
<dbReference type="Proteomes" id="UP001562354">
    <property type="component" value="Unassembled WGS sequence"/>
</dbReference>
<dbReference type="EMBL" id="JBFMKM010000010">
    <property type="protein sequence ID" value="KAL1303433.1"/>
    <property type="molecule type" value="Genomic_DNA"/>
</dbReference>
<feature type="domain" description="ORC6 first cyclin-like" evidence="7">
    <location>
        <begin position="12"/>
        <end position="98"/>
    </location>
</feature>
<keyword evidence="5" id="KW-0539">Nucleus</keyword>
<feature type="region of interest" description="Disordered" evidence="6">
    <location>
        <begin position="104"/>
        <end position="214"/>
    </location>
</feature>
<evidence type="ECO:0000256" key="6">
    <source>
        <dbReference type="SAM" id="MobiDB-lite"/>
    </source>
</evidence>
<feature type="region of interest" description="Disordered" evidence="6">
    <location>
        <begin position="408"/>
        <end position="502"/>
    </location>
</feature>
<sequence>MPTSPVEQALITLLPTLHPLPTPLIDLATSLLAQSRAHAATLKPEEEIARTFAVCHIACDRLTQRLGIDSGDVNVKGAPVPPRVYGKLYSYLNGALGMSTPKRASRLRDVDGSHGETMSASGGRRRTTTLNIGLGDGNENGSGSASKRTPRSAVATPGSVASGGRRSTRLPSKTVGEYTVPSVPRSATRSSRNETRKLGTPTPAHAETSSEAQNTHDLPPQAAIMAHAICDAFGVTGAEAYILSGCAAVLALRGWSPTAPGPEADSSPSMTRKRMRQSAESVETRAEENFEDEDIGRGRERRRTGLFTRAQPVVEEDPTNGAITTTTLPPLLIALGLYTIFTLRRAAVSGAQYNEARDLAISRITGLDGNRSNDESTRRNIATFLKAAHTEGWLELQWALDVQTEAQRRQDVSTTISSADNDVEMRDDGRDEISDPAQATGILDVSGTADVVEVGNDDHDRDDSDEVQIQTPKKRGRPAKTPLRRKEKHTPRPVAQDGTLDDGVLGEAGLRSGLGTMFQDAIDWLSKDRCAMYDDWERQVWQDIESLEGDGQAGTVQVS</sequence>
<protein>
    <recommendedName>
        <fullName evidence="7">ORC6 first cyclin-like domain-containing protein</fullName>
    </recommendedName>
</protein>
<gene>
    <name evidence="8" type="ORF">AAFC00_006822</name>
</gene>
<dbReference type="InterPro" id="IPR008721">
    <property type="entry name" value="ORC6_cyclin_first"/>
</dbReference>
<evidence type="ECO:0000256" key="5">
    <source>
        <dbReference type="ARBA" id="ARBA00023242"/>
    </source>
</evidence>
<evidence type="ECO:0000259" key="7">
    <source>
        <dbReference type="Pfam" id="PF05460"/>
    </source>
</evidence>
<feature type="region of interest" description="Disordered" evidence="6">
    <location>
        <begin position="258"/>
        <end position="293"/>
    </location>
</feature>
<evidence type="ECO:0000256" key="4">
    <source>
        <dbReference type="ARBA" id="ARBA00023125"/>
    </source>
</evidence>
<evidence type="ECO:0000313" key="9">
    <source>
        <dbReference type="Proteomes" id="UP001562354"/>
    </source>
</evidence>
<evidence type="ECO:0000256" key="1">
    <source>
        <dbReference type="ARBA" id="ARBA00004123"/>
    </source>
</evidence>
<comment type="subcellular location">
    <subcellularLocation>
        <location evidence="1">Nucleus</location>
    </subcellularLocation>
</comment>
<comment type="caution">
    <text evidence="8">The sequence shown here is derived from an EMBL/GenBank/DDBJ whole genome shotgun (WGS) entry which is preliminary data.</text>
</comment>
<keyword evidence="4" id="KW-0238">DNA-binding</keyword>
<feature type="compositionally biased region" description="Basic residues" evidence="6">
    <location>
        <begin position="472"/>
        <end position="491"/>
    </location>
</feature>
<evidence type="ECO:0000313" key="8">
    <source>
        <dbReference type="EMBL" id="KAL1303433.1"/>
    </source>
</evidence>
<dbReference type="GeneID" id="95980521"/>
<organism evidence="8 9">
    <name type="scientific">Neodothiora populina</name>
    <dbReference type="NCBI Taxonomy" id="2781224"/>
    <lineage>
        <taxon>Eukaryota</taxon>
        <taxon>Fungi</taxon>
        <taxon>Dikarya</taxon>
        <taxon>Ascomycota</taxon>
        <taxon>Pezizomycotina</taxon>
        <taxon>Dothideomycetes</taxon>
        <taxon>Dothideomycetidae</taxon>
        <taxon>Dothideales</taxon>
        <taxon>Dothioraceae</taxon>
        <taxon>Neodothiora</taxon>
    </lineage>
</organism>